<accession>A0AAV7RAW2</accession>
<dbReference type="EMBL" id="JANPWB010000009">
    <property type="protein sequence ID" value="KAJ1148615.1"/>
    <property type="molecule type" value="Genomic_DNA"/>
</dbReference>
<feature type="non-terminal residue" evidence="1">
    <location>
        <position position="1"/>
    </location>
</feature>
<reference evidence="1" key="1">
    <citation type="journal article" date="2022" name="bioRxiv">
        <title>Sequencing and chromosome-scale assembly of the giantPleurodeles waltlgenome.</title>
        <authorList>
            <person name="Brown T."/>
            <person name="Elewa A."/>
            <person name="Iarovenko S."/>
            <person name="Subramanian E."/>
            <person name="Araus A.J."/>
            <person name="Petzold A."/>
            <person name="Susuki M."/>
            <person name="Suzuki K.-i.T."/>
            <person name="Hayashi T."/>
            <person name="Toyoda A."/>
            <person name="Oliveira C."/>
            <person name="Osipova E."/>
            <person name="Leigh N.D."/>
            <person name="Simon A."/>
            <person name="Yun M.H."/>
        </authorList>
    </citation>
    <scope>NUCLEOTIDE SEQUENCE</scope>
    <source>
        <strain evidence="1">20211129_DDA</strain>
        <tissue evidence="1">Liver</tissue>
    </source>
</reference>
<protein>
    <submittedName>
        <fullName evidence="1">Uncharacterized protein</fullName>
    </submittedName>
</protein>
<name>A0AAV7RAW2_PLEWA</name>
<feature type="non-terminal residue" evidence="1">
    <location>
        <position position="60"/>
    </location>
</feature>
<proteinExistence type="predicted"/>
<comment type="caution">
    <text evidence="1">The sequence shown here is derived from an EMBL/GenBank/DDBJ whole genome shotgun (WGS) entry which is preliminary data.</text>
</comment>
<dbReference type="AlphaFoldDB" id="A0AAV7RAW2"/>
<keyword evidence="2" id="KW-1185">Reference proteome</keyword>
<evidence type="ECO:0000313" key="1">
    <source>
        <dbReference type="EMBL" id="KAJ1148615.1"/>
    </source>
</evidence>
<organism evidence="1 2">
    <name type="scientific">Pleurodeles waltl</name>
    <name type="common">Iberian ribbed newt</name>
    <dbReference type="NCBI Taxonomy" id="8319"/>
    <lineage>
        <taxon>Eukaryota</taxon>
        <taxon>Metazoa</taxon>
        <taxon>Chordata</taxon>
        <taxon>Craniata</taxon>
        <taxon>Vertebrata</taxon>
        <taxon>Euteleostomi</taxon>
        <taxon>Amphibia</taxon>
        <taxon>Batrachia</taxon>
        <taxon>Caudata</taxon>
        <taxon>Salamandroidea</taxon>
        <taxon>Salamandridae</taxon>
        <taxon>Pleurodelinae</taxon>
        <taxon>Pleurodeles</taxon>
    </lineage>
</organism>
<dbReference type="Proteomes" id="UP001066276">
    <property type="component" value="Chromosome 5"/>
</dbReference>
<sequence>CLLFQVETSGLAHLALQVQPVTIDNFQIDGDFAVLFNWISTKFSSTEAGQDHSSCLRTSR</sequence>
<gene>
    <name evidence="1" type="ORF">NDU88_001443</name>
</gene>
<evidence type="ECO:0000313" key="2">
    <source>
        <dbReference type="Proteomes" id="UP001066276"/>
    </source>
</evidence>